<dbReference type="NCBIfam" id="TIGR01909">
    <property type="entry name" value="C_GCAxxG_C_C"/>
    <property type="match status" value="1"/>
</dbReference>
<accession>A0A0L9Y411</accession>
<dbReference type="RefSeq" id="WP_053342839.1">
    <property type="nucleotide sequence ID" value="NZ_JACBEK010000006.1"/>
</dbReference>
<evidence type="ECO:0000313" key="5">
    <source>
        <dbReference type="Proteomes" id="UP000476820"/>
    </source>
</evidence>
<protein>
    <recommendedName>
        <fullName evidence="6">C_GCAxxG_C_C family protein</fullName>
    </recommendedName>
</protein>
<evidence type="ECO:0000256" key="1">
    <source>
        <dbReference type="SAM" id="Phobius"/>
    </source>
</evidence>
<name>A0A0L9Y411_CLOBO</name>
<dbReference type="EMBL" id="SWOV01000008">
    <property type="protein sequence ID" value="NFF87196.1"/>
    <property type="molecule type" value="Genomic_DNA"/>
</dbReference>
<dbReference type="Pfam" id="PF09719">
    <property type="entry name" value="C_GCAxxG_C_C"/>
    <property type="match status" value="1"/>
</dbReference>
<dbReference type="Proteomes" id="UP000476820">
    <property type="component" value="Unassembled WGS sequence"/>
</dbReference>
<keyword evidence="1" id="KW-1133">Transmembrane helix</keyword>
<dbReference type="AlphaFoldDB" id="A0A0L9Y411"/>
<dbReference type="OrthoDB" id="45689at2"/>
<reference evidence="4 5" key="1">
    <citation type="submission" date="2019-04" db="EMBL/GenBank/DDBJ databases">
        <title>Genome sequencing of Clostridium botulinum Groups I-IV and Clostridium butyricum.</title>
        <authorList>
            <person name="Brunt J."/>
            <person name="Van Vliet A.H.M."/>
            <person name="Stringer S.C."/>
            <person name="Carter A.T."/>
            <person name="Peck M.W."/>
        </authorList>
    </citation>
    <scope>NUCLEOTIDE SEQUENCE [LARGE SCALE GENOMIC DNA]</scope>
    <source>
        <strain evidence="2 5">1605</strain>
        <strain evidence="3 4">CB-K-33E</strain>
    </source>
</reference>
<dbReference type="Proteomes" id="UP000473681">
    <property type="component" value="Unassembled WGS sequence"/>
</dbReference>
<evidence type="ECO:0000313" key="2">
    <source>
        <dbReference type="EMBL" id="NFF87196.1"/>
    </source>
</evidence>
<proteinExistence type="predicted"/>
<evidence type="ECO:0000313" key="4">
    <source>
        <dbReference type="Proteomes" id="UP000473681"/>
    </source>
</evidence>
<dbReference type="EMBL" id="SWVK01000019">
    <property type="protein sequence ID" value="NFN36106.1"/>
    <property type="molecule type" value="Genomic_DNA"/>
</dbReference>
<gene>
    <name evidence="2" type="ORF">FC774_04795</name>
    <name evidence="3" type="ORF">FDB51_13410</name>
</gene>
<evidence type="ECO:0000313" key="3">
    <source>
        <dbReference type="EMBL" id="NFN36106.1"/>
    </source>
</evidence>
<organism evidence="2 5">
    <name type="scientific">Clostridium botulinum</name>
    <dbReference type="NCBI Taxonomy" id="1491"/>
    <lineage>
        <taxon>Bacteria</taxon>
        <taxon>Bacillati</taxon>
        <taxon>Bacillota</taxon>
        <taxon>Clostridia</taxon>
        <taxon>Eubacteriales</taxon>
        <taxon>Clostridiaceae</taxon>
        <taxon>Clostridium</taxon>
    </lineage>
</organism>
<evidence type="ECO:0008006" key="6">
    <source>
        <dbReference type="Google" id="ProtNLM"/>
    </source>
</evidence>
<keyword evidence="1" id="KW-0812">Transmembrane</keyword>
<keyword evidence="1" id="KW-0472">Membrane</keyword>
<feature type="transmembrane region" description="Helical" evidence="1">
    <location>
        <begin position="42"/>
        <end position="69"/>
    </location>
</feature>
<dbReference type="InterPro" id="IPR010181">
    <property type="entry name" value="CGCAxxGCC_motif"/>
</dbReference>
<sequence>MLKETAIKYWDDKYDLNCAECLIYASNEEYDLNLSKDALKTMAAFGGGMAIGDVCGVISGAIAVIGIMFTDISGHKSPIVKKMTTEFINKFKNKLGSNNCIELRKEYRKSKKEGTCIVMVETAADILESIVSRDNNFKLDSNKY</sequence>
<comment type="caution">
    <text evidence="2">The sequence shown here is derived from an EMBL/GenBank/DDBJ whole genome shotgun (WGS) entry which is preliminary data.</text>
</comment>